<evidence type="ECO:0000259" key="1">
    <source>
        <dbReference type="Pfam" id="PF12705"/>
    </source>
</evidence>
<keyword evidence="3" id="KW-1185">Reference proteome</keyword>
<dbReference type="InterPro" id="IPR027417">
    <property type="entry name" value="P-loop_NTPase"/>
</dbReference>
<dbReference type="RefSeq" id="WP_058529568.1">
    <property type="nucleotide sequence ID" value="NZ_CAAAHZ010000004.1"/>
</dbReference>
<dbReference type="NCBIfam" id="TIGR03623">
    <property type="entry name" value="probable DNA repair protein"/>
    <property type="match status" value="1"/>
</dbReference>
<comment type="caution">
    <text evidence="2">The sequence shown here is derived from an EMBL/GenBank/DDBJ whole genome shotgun (WGS) entry which is preliminary data.</text>
</comment>
<proteinExistence type="predicted"/>
<dbReference type="PATRIC" id="fig|45068.5.peg.1708"/>
<name>A0A0W0VKS3_9GAMM</name>
<feature type="domain" description="PD-(D/E)XK endonuclease-like" evidence="1">
    <location>
        <begin position="581"/>
        <end position="840"/>
    </location>
</feature>
<gene>
    <name evidence="2" type="ORF">Llon_1574</name>
</gene>
<dbReference type="InterPro" id="IPR019925">
    <property type="entry name" value="DNA_repair_protein_predicted"/>
</dbReference>
<evidence type="ECO:0000313" key="2">
    <source>
        <dbReference type="EMBL" id="KTD20688.1"/>
    </source>
</evidence>
<accession>A0A0W0VKS3</accession>
<protein>
    <submittedName>
        <fullName evidence="2">Recombinase B</fullName>
    </submittedName>
</protein>
<dbReference type="InterPro" id="IPR038726">
    <property type="entry name" value="PDDEXK_AddAB-type"/>
</dbReference>
<dbReference type="EMBL" id="LNYK01000019">
    <property type="protein sequence ID" value="KTD20688.1"/>
    <property type="molecule type" value="Genomic_DNA"/>
</dbReference>
<dbReference type="InterPro" id="IPR011604">
    <property type="entry name" value="PDDEXK-like_dom_sf"/>
</dbReference>
<dbReference type="OrthoDB" id="9761147at2"/>
<dbReference type="Gene3D" id="3.90.320.10">
    <property type="match status" value="1"/>
</dbReference>
<sequence>MIDEIIDNPQELFAHISDGAYVITPNNRLSQQLIQDYFKARSTGVLEKPFCLAYPAFLQKLYLTALQKFPKNSHPIVLNDMQESHLWRLILEGETPHSPEPGLIEEIKEACSRCQQWDIEVKEPRFLHSPQTERFQQWRLVFQNKLKELGAISAAQIVSYLVQGHYLPAIPALIWVSFNDYTPEQLMLQRSLKKLGCKQYCYDLAGEPSSPLLYGAKDEQDEWMQIIQWLKARFAKNEQRIAVVVPDLEGASHRINRLLARHLEGHQYNISLGEAMLKFPVAAHALAFLTLDNTSPIPVHRAKLLLYSPYLKGGQSELLARAELIENCSLLKEPAVFLPDILPVISQKAPVLASILVNMTEFPNEAAIPQWIFLFKKRLAELGFPGDYPLPSATYQCLQRLLVLFDELLPLSLIYTTLSKTKALEAFEELLKKTIFQPGKDASPIQILGLLEAVGSTFDSIWVSGLTDQCLPQKTRLSAFIPYDLQREKRMPHALPEQELKLARDMLSRLRCGSKHSVFSYPRLTGDTPNLPSPLLGDCAPFQPLPLSHSGRRALVKQEEPYYLPLQDDESATGGTSLLANQAKCPFRAFAAHRLHAVKEPEIVLGFNHQERGQLMHQIMENLWQTLKSQQALFAFSPQELENCIERIIHEALAPYLKAHRHTYPPAIQEVEISRLKALVKANLEWEKERPPFEINALEKTYTMHLAGIEFNIRVDRIDTVGDEKWVIDYKTTLPAYKPWNEERPEEPQLLLYALLDKDIRTLLFLELKAGTLTCSGISSHKLSLQGISAIKKDERFEDKQQFWHAQLTRIAAEFQSGFCAPRPKRKTICERCEFQNLCRIEMQ</sequence>
<dbReference type="SUPFAM" id="SSF52540">
    <property type="entry name" value="P-loop containing nucleoside triphosphate hydrolases"/>
    <property type="match status" value="1"/>
</dbReference>
<evidence type="ECO:0000313" key="3">
    <source>
        <dbReference type="Proteomes" id="UP000054997"/>
    </source>
</evidence>
<reference evidence="2 3" key="1">
    <citation type="submission" date="2015-11" db="EMBL/GenBank/DDBJ databases">
        <title>Genomic analysis of 38 Legionella species identifies large and diverse effector repertoires.</title>
        <authorList>
            <person name="Burstein D."/>
            <person name="Amaro F."/>
            <person name="Zusman T."/>
            <person name="Lifshitz Z."/>
            <person name="Cohen O."/>
            <person name="Gilbert J.A."/>
            <person name="Pupko T."/>
            <person name="Shuman H.A."/>
            <person name="Segal G."/>
        </authorList>
    </citation>
    <scope>NUCLEOTIDE SEQUENCE [LARGE SCALE GENOMIC DNA]</scope>
    <source>
        <strain evidence="2 3">ATCC 49505</strain>
    </source>
</reference>
<dbReference type="AlphaFoldDB" id="A0A0W0VKS3"/>
<dbReference type="Proteomes" id="UP000054997">
    <property type="component" value="Unassembled WGS sequence"/>
</dbReference>
<dbReference type="STRING" id="45068.Llon_1574"/>
<dbReference type="Pfam" id="PF12705">
    <property type="entry name" value="PDDEXK_1"/>
    <property type="match status" value="1"/>
</dbReference>
<organism evidence="2 3">
    <name type="scientific">Legionella londiniensis</name>
    <dbReference type="NCBI Taxonomy" id="45068"/>
    <lineage>
        <taxon>Bacteria</taxon>
        <taxon>Pseudomonadati</taxon>
        <taxon>Pseudomonadota</taxon>
        <taxon>Gammaproteobacteria</taxon>
        <taxon>Legionellales</taxon>
        <taxon>Legionellaceae</taxon>
        <taxon>Legionella</taxon>
    </lineage>
</organism>